<dbReference type="EMBL" id="JAQJZL010000010">
    <property type="protein sequence ID" value="KAJ6035080.1"/>
    <property type="molecule type" value="Genomic_DNA"/>
</dbReference>
<accession>A0AAD6N649</accession>
<gene>
    <name evidence="1" type="ORF">N7460_009255</name>
</gene>
<dbReference type="AlphaFoldDB" id="A0AAD6N649"/>
<organism evidence="1 2">
    <name type="scientific">Penicillium canescens</name>
    <dbReference type="NCBI Taxonomy" id="5083"/>
    <lineage>
        <taxon>Eukaryota</taxon>
        <taxon>Fungi</taxon>
        <taxon>Dikarya</taxon>
        <taxon>Ascomycota</taxon>
        <taxon>Pezizomycotina</taxon>
        <taxon>Eurotiomycetes</taxon>
        <taxon>Eurotiomycetidae</taxon>
        <taxon>Eurotiales</taxon>
        <taxon>Aspergillaceae</taxon>
        <taxon>Penicillium</taxon>
    </lineage>
</organism>
<name>A0AAD6N649_PENCN</name>
<evidence type="ECO:0000313" key="1">
    <source>
        <dbReference type="EMBL" id="KAJ6035080.1"/>
    </source>
</evidence>
<keyword evidence="2" id="KW-1185">Reference proteome</keyword>
<sequence length="242" mass="27336">MSGPDYDAVQSSFRDMVASTTNAEGLPLFINDASHDQNPLSTFSTYAKLQEIKKSYTADFLHHRQLLKTTYQRHGKQRRPSALSELDFSNNSDVHIAKDRDWFGDDYTLFKPFTAAMTSVGIEAIGSELSSSPQRPSSNGIIRLENPLNEGRRLMDVQLSDPPVGPSVRNLAFELGVSYMIHTFWPAEERQRFESTVSTTPAEKAWVKKHFGNEFRFLQTYGLSTRTETTKRSGDCANIDEQ</sequence>
<proteinExistence type="predicted"/>
<evidence type="ECO:0000313" key="2">
    <source>
        <dbReference type="Proteomes" id="UP001219568"/>
    </source>
</evidence>
<reference evidence="1" key="2">
    <citation type="submission" date="2023-01" db="EMBL/GenBank/DDBJ databases">
        <authorList>
            <person name="Petersen C."/>
        </authorList>
    </citation>
    <scope>NUCLEOTIDE SEQUENCE</scope>
    <source>
        <strain evidence="1">IBT 15450</strain>
    </source>
</reference>
<protein>
    <submittedName>
        <fullName evidence="1">Uncharacterized protein</fullName>
    </submittedName>
</protein>
<dbReference type="Proteomes" id="UP001219568">
    <property type="component" value="Unassembled WGS sequence"/>
</dbReference>
<comment type="caution">
    <text evidence="1">The sequence shown here is derived from an EMBL/GenBank/DDBJ whole genome shotgun (WGS) entry which is preliminary data.</text>
</comment>
<reference evidence="1" key="1">
    <citation type="journal article" date="2023" name="IMA Fungus">
        <title>Comparative genomic study of the Penicillium genus elucidates a diverse pangenome and 15 lateral gene transfer events.</title>
        <authorList>
            <person name="Petersen C."/>
            <person name="Sorensen T."/>
            <person name="Nielsen M.R."/>
            <person name="Sondergaard T.E."/>
            <person name="Sorensen J.L."/>
            <person name="Fitzpatrick D.A."/>
            <person name="Frisvad J.C."/>
            <person name="Nielsen K.L."/>
        </authorList>
    </citation>
    <scope>NUCLEOTIDE SEQUENCE</scope>
    <source>
        <strain evidence="1">IBT 15450</strain>
    </source>
</reference>